<accession>A0A420HF62</accession>
<dbReference type="AlphaFoldDB" id="A0A420HF62"/>
<reference evidence="1 2" key="1">
    <citation type="journal article" date="2018" name="BMC Genomics">
        <title>Comparative genome analyses reveal sequence features reflecting distinct modes of host-adaptation between dicot and monocot powdery mildew.</title>
        <authorList>
            <person name="Wu Y."/>
            <person name="Ma X."/>
            <person name="Pan Z."/>
            <person name="Kale S.D."/>
            <person name="Song Y."/>
            <person name="King H."/>
            <person name="Zhang Q."/>
            <person name="Presley C."/>
            <person name="Deng X."/>
            <person name="Wei C.I."/>
            <person name="Xiao S."/>
        </authorList>
    </citation>
    <scope>NUCLEOTIDE SEQUENCE [LARGE SCALE GENOMIC DNA]</scope>
    <source>
        <strain evidence="1">UMSG3</strain>
    </source>
</reference>
<keyword evidence="2" id="KW-1185">Reference proteome</keyword>
<proteinExistence type="predicted"/>
<evidence type="ECO:0000313" key="2">
    <source>
        <dbReference type="Proteomes" id="UP000283383"/>
    </source>
</evidence>
<protein>
    <submittedName>
        <fullName evidence="1">Uncharacterized protein</fullName>
    </submittedName>
</protein>
<gene>
    <name evidence="1" type="ORF">GcM3_198018</name>
</gene>
<name>A0A420HF62_9PEZI</name>
<organism evidence="1 2">
    <name type="scientific">Golovinomyces cichoracearum</name>
    <dbReference type="NCBI Taxonomy" id="62708"/>
    <lineage>
        <taxon>Eukaryota</taxon>
        <taxon>Fungi</taxon>
        <taxon>Dikarya</taxon>
        <taxon>Ascomycota</taxon>
        <taxon>Pezizomycotina</taxon>
        <taxon>Leotiomycetes</taxon>
        <taxon>Erysiphales</taxon>
        <taxon>Erysiphaceae</taxon>
        <taxon>Golovinomyces</taxon>
    </lineage>
</organism>
<comment type="caution">
    <text evidence="1">The sequence shown here is derived from an EMBL/GenBank/DDBJ whole genome shotgun (WGS) entry which is preliminary data.</text>
</comment>
<sequence>MMMNRLVGRKHLVQIIWVFLTTKAMINRIKLRQVKLIMFHMMPHQEPLELIIQLHSRRETTH</sequence>
<evidence type="ECO:0000313" key="1">
    <source>
        <dbReference type="EMBL" id="RKF56090.1"/>
    </source>
</evidence>
<dbReference type="Proteomes" id="UP000283383">
    <property type="component" value="Unassembled WGS sequence"/>
</dbReference>
<dbReference type="EMBL" id="MCBQ01019804">
    <property type="protein sequence ID" value="RKF56090.1"/>
    <property type="molecule type" value="Genomic_DNA"/>
</dbReference>